<dbReference type="GO" id="GO:0016301">
    <property type="term" value="F:kinase activity"/>
    <property type="evidence" value="ECO:0007669"/>
    <property type="project" value="UniProtKB-KW"/>
</dbReference>
<dbReference type="EMBL" id="CP001618">
    <property type="protein sequence ID" value="ACQ81853.1"/>
    <property type="molecule type" value="Genomic_DNA"/>
</dbReference>
<feature type="domain" description="Phosphoribulokinase/uridine kinase" evidence="1">
    <location>
        <begin position="24"/>
        <end position="165"/>
    </location>
</feature>
<dbReference type="Proteomes" id="UP000007962">
    <property type="component" value="Chromosome"/>
</dbReference>
<dbReference type="STRING" id="471853.Bcav_3611"/>
<dbReference type="InterPro" id="IPR027417">
    <property type="entry name" value="P-loop_NTPase"/>
</dbReference>
<dbReference type="GO" id="GO:0005524">
    <property type="term" value="F:ATP binding"/>
    <property type="evidence" value="ECO:0007669"/>
    <property type="project" value="InterPro"/>
</dbReference>
<dbReference type="OrthoDB" id="3192509at2"/>
<accession>C5C309</accession>
<dbReference type="AlphaFoldDB" id="C5C309"/>
<dbReference type="Pfam" id="PF00485">
    <property type="entry name" value="PRK"/>
    <property type="match status" value="1"/>
</dbReference>
<dbReference type="InterPro" id="IPR006083">
    <property type="entry name" value="PRK/URK"/>
</dbReference>
<evidence type="ECO:0000259" key="1">
    <source>
        <dbReference type="Pfam" id="PF00485"/>
    </source>
</evidence>
<dbReference type="eggNOG" id="COG0572">
    <property type="taxonomic scope" value="Bacteria"/>
</dbReference>
<organism evidence="2 3">
    <name type="scientific">Beutenbergia cavernae (strain ATCC BAA-8 / DSM 12333 / CCUG 43141 / JCM 11478 / NBRC 16432 / NCIMB 13614 / HKI 0122)</name>
    <dbReference type="NCBI Taxonomy" id="471853"/>
    <lineage>
        <taxon>Bacteria</taxon>
        <taxon>Bacillati</taxon>
        <taxon>Actinomycetota</taxon>
        <taxon>Actinomycetes</taxon>
        <taxon>Micrococcales</taxon>
        <taxon>Beutenbergiaceae</taxon>
        <taxon>Beutenbergia</taxon>
    </lineage>
</organism>
<keyword evidence="2" id="KW-0418">Kinase</keyword>
<keyword evidence="2" id="KW-0808">Transferase</keyword>
<dbReference type="RefSeq" id="WP_015884090.1">
    <property type="nucleotide sequence ID" value="NC_012669.1"/>
</dbReference>
<dbReference type="SUPFAM" id="SSF52540">
    <property type="entry name" value="P-loop containing nucleoside triphosphate hydrolases"/>
    <property type="match status" value="1"/>
</dbReference>
<proteinExistence type="predicted"/>
<dbReference type="PANTHER" id="PTHR10285">
    <property type="entry name" value="URIDINE KINASE"/>
    <property type="match status" value="1"/>
</dbReference>
<keyword evidence="3" id="KW-1185">Reference proteome</keyword>
<dbReference type="KEGG" id="bcv:Bcav_3611"/>
<name>C5C309_BEUC1</name>
<evidence type="ECO:0000313" key="3">
    <source>
        <dbReference type="Proteomes" id="UP000007962"/>
    </source>
</evidence>
<dbReference type="Gene3D" id="3.40.50.300">
    <property type="entry name" value="P-loop containing nucleotide triphosphate hydrolases"/>
    <property type="match status" value="3"/>
</dbReference>
<dbReference type="HOGENOM" id="CLU_067202_2_1_11"/>
<gene>
    <name evidence="2" type="ordered locus">Bcav_3611</name>
</gene>
<dbReference type="NCBIfam" id="NF006743">
    <property type="entry name" value="PRK09270.1-2"/>
    <property type="match status" value="1"/>
</dbReference>
<reference evidence="2 3" key="1">
    <citation type="journal article" date="2009" name="Stand. Genomic Sci.">
        <title>Complete genome sequence of Beutenbergia cavernae type strain (HKI 0122).</title>
        <authorList>
            <person name="Land M."/>
            <person name="Pukall R."/>
            <person name="Abt B."/>
            <person name="Goker M."/>
            <person name="Rohde M."/>
            <person name="Glavina Del Rio T."/>
            <person name="Tice H."/>
            <person name="Copeland A."/>
            <person name="Cheng J.F."/>
            <person name="Lucas S."/>
            <person name="Chen F."/>
            <person name="Nolan M."/>
            <person name="Bruce D."/>
            <person name="Goodwin L."/>
            <person name="Pitluck S."/>
            <person name="Ivanova N."/>
            <person name="Mavromatis K."/>
            <person name="Ovchinnikova G."/>
            <person name="Pati A."/>
            <person name="Chen A."/>
            <person name="Palaniappan K."/>
            <person name="Hauser L."/>
            <person name="Chang Y.J."/>
            <person name="Jefferies C.C."/>
            <person name="Saunders E."/>
            <person name="Brettin T."/>
            <person name="Detter J.C."/>
            <person name="Han C."/>
            <person name="Chain P."/>
            <person name="Bristow J."/>
            <person name="Eisen J.A."/>
            <person name="Markowitz V."/>
            <person name="Hugenholtz P."/>
            <person name="Kyrpides N.C."/>
            <person name="Klenk H.P."/>
            <person name="Lapidus A."/>
        </authorList>
    </citation>
    <scope>NUCLEOTIDE SEQUENCE [LARGE SCALE GENOMIC DNA]</scope>
    <source>
        <strain evidence="3">ATCC BAA-8 / DSM 12333 / NBRC 16432</strain>
    </source>
</reference>
<sequence>MTASLDALLERARALAARAAPRAVLGIVGAPGAGKSTLAAWLAARLGPTAVVVPMDGFHLANRQLAEQGLGDRKGAPDTFDAAGYVAMLQRIRRGDHVYAPTFERAIEEPVAGAIRVGGARLVITEGNYLLLDEGPWAGLRGLLDECWYLDVPESLRLARLLGRHEAFGRSPQEARSWAQEVDGRNAVLVERSRVRADLHVRLDPDAT</sequence>
<protein>
    <submittedName>
        <fullName evidence="2">Putative fructose transport system kinase</fullName>
    </submittedName>
</protein>
<evidence type="ECO:0000313" key="2">
    <source>
        <dbReference type="EMBL" id="ACQ81853.1"/>
    </source>
</evidence>